<proteinExistence type="predicted"/>
<name>A0A540R4T9_9CORY</name>
<organism evidence="2 3">
    <name type="scientific">Corynebacterium phoceense</name>
    <dbReference type="NCBI Taxonomy" id="1686286"/>
    <lineage>
        <taxon>Bacteria</taxon>
        <taxon>Bacillati</taxon>
        <taxon>Actinomycetota</taxon>
        <taxon>Actinomycetes</taxon>
        <taxon>Mycobacteriales</taxon>
        <taxon>Corynebacteriaceae</taxon>
        <taxon>Corynebacterium</taxon>
    </lineage>
</organism>
<evidence type="ECO:0000313" key="2">
    <source>
        <dbReference type="EMBL" id="TQE42657.1"/>
    </source>
</evidence>
<protein>
    <submittedName>
        <fullName evidence="2">NAD(P)-dependent oxidoreductase</fullName>
    </submittedName>
</protein>
<reference evidence="2 3" key="1">
    <citation type="submission" date="2019-06" db="EMBL/GenBank/DDBJ databases">
        <title>Draft genome of C. phoceense Strain 272.</title>
        <authorList>
            <person name="Pacheco L.G.C."/>
            <person name="Barberis C.M."/>
            <person name="Almuzara M.N."/>
            <person name="Traglia G.M."/>
            <person name="Santos C.S."/>
            <person name="Rocha D.J.P.G."/>
            <person name="Aguiar E.R.G.R."/>
            <person name="Vay C.A."/>
        </authorList>
    </citation>
    <scope>NUCLEOTIDE SEQUENCE [LARGE SCALE GENOMIC DNA]</scope>
    <source>
        <strain evidence="2 3">272</strain>
    </source>
</reference>
<dbReference type="Pfam" id="PF13460">
    <property type="entry name" value="NAD_binding_10"/>
    <property type="match status" value="1"/>
</dbReference>
<dbReference type="AlphaFoldDB" id="A0A540R4T9"/>
<keyword evidence="3" id="KW-1185">Reference proteome</keyword>
<evidence type="ECO:0000313" key="3">
    <source>
        <dbReference type="Proteomes" id="UP000318080"/>
    </source>
</evidence>
<dbReference type="SUPFAM" id="SSF51735">
    <property type="entry name" value="NAD(P)-binding Rossmann-fold domains"/>
    <property type="match status" value="1"/>
</dbReference>
<dbReference type="Gene3D" id="3.40.50.720">
    <property type="entry name" value="NAD(P)-binding Rossmann-like Domain"/>
    <property type="match status" value="1"/>
</dbReference>
<dbReference type="InterPro" id="IPR036291">
    <property type="entry name" value="NAD(P)-bd_dom_sf"/>
</dbReference>
<evidence type="ECO:0000259" key="1">
    <source>
        <dbReference type="Pfam" id="PF13460"/>
    </source>
</evidence>
<comment type="caution">
    <text evidence="2">The sequence shown here is derived from an EMBL/GenBank/DDBJ whole genome shotgun (WGS) entry which is preliminary data.</text>
</comment>
<dbReference type="PANTHER" id="PTHR15020">
    <property type="entry name" value="FLAVIN REDUCTASE-RELATED"/>
    <property type="match status" value="1"/>
</dbReference>
<dbReference type="RefSeq" id="WP_066493275.1">
    <property type="nucleotide sequence ID" value="NZ_JADPQA010000005.1"/>
</dbReference>
<dbReference type="GeneID" id="79853028"/>
<dbReference type="PANTHER" id="PTHR15020:SF50">
    <property type="entry name" value="UPF0659 PROTEIN YMR090W"/>
    <property type="match status" value="1"/>
</dbReference>
<dbReference type="InterPro" id="IPR016040">
    <property type="entry name" value="NAD(P)-bd_dom"/>
</dbReference>
<dbReference type="EMBL" id="VHIR01000020">
    <property type="protein sequence ID" value="TQE42657.1"/>
    <property type="molecule type" value="Genomic_DNA"/>
</dbReference>
<sequence length="225" mass="23632">MPSTTKTVMYIGGHGKIGLLSTPKLVSAGHTVRSLVRKKEYFDELRELGAQPVLGDITSLTQTDWEKLFDGVDVVVWGAGNGGRGGAELTTAVDRDGALTVIDALEALAASDRAVPKLVMISYIGATQNSPSLEGNSWDAYVSAKKTVDARLNISSLDYLILGPSALTEEPAGGLKVVPDEASGAKDTHTSRELVADVVTEVVSRDSFPESPLAFIDGSDSVASI</sequence>
<dbReference type="STRING" id="1686286.GCA_900092335_01834"/>
<feature type="domain" description="NAD(P)-binding" evidence="1">
    <location>
        <begin position="12"/>
        <end position="204"/>
    </location>
</feature>
<dbReference type="Proteomes" id="UP000318080">
    <property type="component" value="Unassembled WGS sequence"/>
</dbReference>
<gene>
    <name evidence="2" type="ORF">EJK80_11185</name>
</gene>
<accession>A0A540R4T9</accession>